<keyword evidence="25" id="KW-1185">Reference proteome</keyword>
<comment type="catalytic activity">
    <reaction evidence="18">
        <text>octadecanoyl-CoA + O2 = (2E)-octadecenoyl-CoA + H2O2</text>
        <dbReference type="Rhea" id="RHEA:38971"/>
        <dbReference type="ChEBI" id="CHEBI:15379"/>
        <dbReference type="ChEBI" id="CHEBI:16240"/>
        <dbReference type="ChEBI" id="CHEBI:57394"/>
        <dbReference type="ChEBI" id="CHEBI:71412"/>
    </reaction>
    <physiologicalReaction direction="left-to-right" evidence="18">
        <dbReference type="Rhea" id="RHEA:38972"/>
    </physiologicalReaction>
</comment>
<organism evidence="24 25">
    <name type="scientific">Labeo rohita</name>
    <name type="common">Indian major carp</name>
    <name type="synonym">Cyprinus rohita</name>
    <dbReference type="NCBI Taxonomy" id="84645"/>
    <lineage>
        <taxon>Eukaryota</taxon>
        <taxon>Metazoa</taxon>
        <taxon>Chordata</taxon>
        <taxon>Craniata</taxon>
        <taxon>Vertebrata</taxon>
        <taxon>Euteleostomi</taxon>
        <taxon>Actinopterygii</taxon>
        <taxon>Neopterygii</taxon>
        <taxon>Teleostei</taxon>
        <taxon>Ostariophysi</taxon>
        <taxon>Cypriniformes</taxon>
        <taxon>Cyprinidae</taxon>
        <taxon>Labeoninae</taxon>
        <taxon>Labeonini</taxon>
        <taxon>Labeo</taxon>
    </lineage>
</organism>
<evidence type="ECO:0000259" key="23">
    <source>
        <dbReference type="Pfam" id="PF22924"/>
    </source>
</evidence>
<evidence type="ECO:0000256" key="3">
    <source>
        <dbReference type="ARBA" id="ARBA00004846"/>
    </source>
</evidence>
<evidence type="ECO:0000256" key="20">
    <source>
        <dbReference type="PIRNR" id="PIRNR000168"/>
    </source>
</evidence>
<evidence type="ECO:0000256" key="6">
    <source>
        <dbReference type="ARBA" id="ARBA00022827"/>
    </source>
</evidence>
<comment type="catalytic activity">
    <reaction evidence="13">
        <text>hexanoyl-CoA + O2 = (2E)-hexenoyl-CoA + H2O2</text>
        <dbReference type="Rhea" id="RHEA:40311"/>
        <dbReference type="ChEBI" id="CHEBI:15379"/>
        <dbReference type="ChEBI" id="CHEBI:16240"/>
        <dbReference type="ChEBI" id="CHEBI:62077"/>
        <dbReference type="ChEBI" id="CHEBI:62620"/>
    </reaction>
    <physiologicalReaction direction="left-to-right" evidence="13">
        <dbReference type="Rhea" id="RHEA:40312"/>
    </physiologicalReaction>
</comment>
<evidence type="ECO:0000256" key="18">
    <source>
        <dbReference type="ARBA" id="ARBA00048450"/>
    </source>
</evidence>
<evidence type="ECO:0000256" key="13">
    <source>
        <dbReference type="ARBA" id="ARBA00036399"/>
    </source>
</evidence>
<dbReference type="InterPro" id="IPR009100">
    <property type="entry name" value="AcylCoA_DH/oxidase_NM_dom_sf"/>
</dbReference>
<dbReference type="InterPro" id="IPR029320">
    <property type="entry name" value="Acyl-CoA_ox_N"/>
</dbReference>
<evidence type="ECO:0000256" key="19">
    <source>
        <dbReference type="ARBA" id="ARBA00048946"/>
    </source>
</evidence>
<dbReference type="Pfam" id="PF22924">
    <property type="entry name" value="ACOX_C_alpha1"/>
    <property type="match status" value="1"/>
</dbReference>
<evidence type="ECO:0000256" key="17">
    <source>
        <dbReference type="ARBA" id="ARBA00048334"/>
    </source>
</evidence>
<dbReference type="InterPro" id="IPR037069">
    <property type="entry name" value="AcylCoA_DH/ox_N_sf"/>
</dbReference>
<dbReference type="InterPro" id="IPR055060">
    <property type="entry name" value="ACOX_C_alpha1"/>
</dbReference>
<evidence type="ECO:0000256" key="7">
    <source>
        <dbReference type="ARBA" id="ARBA00022832"/>
    </source>
</evidence>
<comment type="catalytic activity">
    <reaction evidence="14">
        <text>(5Z,8Z,11Z,14Z,17Z)-eicosapentaenoyl-CoA + O2 = (2E,5Z,8Z,11Z,14Z,17Z)-eicosahexaenoyl-CoA + H2O2</text>
        <dbReference type="Rhea" id="RHEA:69643"/>
        <dbReference type="ChEBI" id="CHEBI:15379"/>
        <dbReference type="ChEBI" id="CHEBI:16240"/>
        <dbReference type="ChEBI" id="CHEBI:73862"/>
        <dbReference type="ChEBI" id="CHEBI:187901"/>
    </reaction>
    <physiologicalReaction direction="left-to-right" evidence="14">
        <dbReference type="Rhea" id="RHEA:69644"/>
    </physiologicalReaction>
</comment>
<evidence type="ECO:0000256" key="4">
    <source>
        <dbReference type="ARBA" id="ARBA00006288"/>
    </source>
</evidence>
<gene>
    <name evidence="24" type="ORF">H4Q32_011987</name>
</gene>
<evidence type="ECO:0000256" key="8">
    <source>
        <dbReference type="ARBA" id="ARBA00023002"/>
    </source>
</evidence>
<comment type="catalytic activity">
    <reaction evidence="19">
        <text>tetradecanoyl-CoA + O2 = (2E)-tetradecenoyl-CoA + H2O2</text>
        <dbReference type="Rhea" id="RHEA:40183"/>
        <dbReference type="ChEBI" id="CHEBI:15379"/>
        <dbReference type="ChEBI" id="CHEBI:16240"/>
        <dbReference type="ChEBI" id="CHEBI:57385"/>
        <dbReference type="ChEBI" id="CHEBI:61405"/>
    </reaction>
    <physiologicalReaction direction="left-to-right" evidence="19">
        <dbReference type="Rhea" id="RHEA:40184"/>
    </physiologicalReaction>
</comment>
<keyword evidence="7" id="KW-0276">Fatty acid metabolism</keyword>
<feature type="domain" description="Acyl-coenzyme A oxidase N-terminal" evidence="22">
    <location>
        <begin position="158"/>
        <end position="198"/>
    </location>
</feature>
<evidence type="ECO:0000259" key="22">
    <source>
        <dbReference type="Pfam" id="PF14749"/>
    </source>
</evidence>
<dbReference type="Pfam" id="PF14749">
    <property type="entry name" value="Acyl-CoA_ox_N"/>
    <property type="match status" value="2"/>
</dbReference>
<evidence type="ECO:0000256" key="10">
    <source>
        <dbReference type="ARBA" id="ARBA00023140"/>
    </source>
</evidence>
<dbReference type="Pfam" id="PF01756">
    <property type="entry name" value="ACOX"/>
    <property type="match status" value="1"/>
</dbReference>
<evidence type="ECO:0000256" key="15">
    <source>
        <dbReference type="ARBA" id="ARBA00036750"/>
    </source>
</evidence>
<feature type="domain" description="Acyl-coenzyme A oxidase N-terminal" evidence="22">
    <location>
        <begin position="15"/>
        <end position="132"/>
    </location>
</feature>
<dbReference type="Gene3D" id="1.10.540.10">
    <property type="entry name" value="Acyl-CoA dehydrogenase/oxidase, N-terminal domain"/>
    <property type="match status" value="2"/>
</dbReference>
<dbReference type="InterPro" id="IPR036250">
    <property type="entry name" value="AcylCo_DH-like_C"/>
</dbReference>
<keyword evidence="6 20" id="KW-0274">FAD</keyword>
<comment type="catalytic activity">
    <reaction evidence="16">
        <text>dodecanoyl-CoA + O2 = (2E)-dodecenoyl-CoA + H2O2</text>
        <dbReference type="Rhea" id="RHEA:40171"/>
        <dbReference type="ChEBI" id="CHEBI:15379"/>
        <dbReference type="ChEBI" id="CHEBI:16240"/>
        <dbReference type="ChEBI" id="CHEBI:57330"/>
        <dbReference type="ChEBI" id="CHEBI:57375"/>
    </reaction>
    <physiologicalReaction direction="left-to-right" evidence="16">
        <dbReference type="Rhea" id="RHEA:40172"/>
    </physiologicalReaction>
</comment>
<feature type="domain" description="Acyl-CoA oxidase C-terminal" evidence="21">
    <location>
        <begin position="477"/>
        <end position="650"/>
    </location>
</feature>
<comment type="pathway">
    <text evidence="3">Lipid metabolism; peroxisomal fatty acid beta-oxidation.</text>
</comment>
<dbReference type="PANTHER" id="PTHR10909">
    <property type="entry name" value="ELECTRON TRANSPORT OXIDOREDUCTASE"/>
    <property type="match status" value="1"/>
</dbReference>
<dbReference type="InterPro" id="IPR046373">
    <property type="entry name" value="Acyl-CoA_Oxase/DH_mid-dom_sf"/>
</dbReference>
<protein>
    <recommendedName>
        <fullName evidence="20">Acyl-coenzyme A oxidase</fullName>
    </recommendedName>
</protein>
<evidence type="ECO:0000313" key="24">
    <source>
        <dbReference type="EMBL" id="KAI2663455.1"/>
    </source>
</evidence>
<evidence type="ECO:0000256" key="14">
    <source>
        <dbReference type="ARBA" id="ARBA00036444"/>
    </source>
</evidence>
<dbReference type="Proteomes" id="UP000830375">
    <property type="component" value="Unassembled WGS sequence"/>
</dbReference>
<comment type="similarity">
    <text evidence="4 20">Belongs to the acyl-CoA oxidase family.</text>
</comment>
<evidence type="ECO:0000256" key="5">
    <source>
        <dbReference type="ARBA" id="ARBA00022630"/>
    </source>
</evidence>
<evidence type="ECO:0000256" key="1">
    <source>
        <dbReference type="ARBA" id="ARBA00001974"/>
    </source>
</evidence>
<keyword evidence="10" id="KW-0576">Peroxisome</keyword>
<dbReference type="InterPro" id="IPR012258">
    <property type="entry name" value="Acyl-CoA_oxidase"/>
</dbReference>
<evidence type="ECO:0000256" key="16">
    <source>
        <dbReference type="ARBA" id="ARBA00036791"/>
    </source>
</evidence>
<evidence type="ECO:0000256" key="12">
    <source>
        <dbReference type="ARBA" id="ARBA00036338"/>
    </source>
</evidence>
<comment type="subcellular location">
    <subcellularLocation>
        <location evidence="2">Peroxisome</location>
    </subcellularLocation>
</comment>
<sequence length="654" mass="73303">MNPDISRERENASFNPEILTNILDGGAEKTRRRREIESLVIGDPDFQHEDLNFLSRSERYDAAVRKSAQMILKLREYGISDPEEIYSYKSIAKGVYQEPLGVHYVMFIPTLNSQCTAEQCKKWIPLAKSFHMLGTYAQTELGHGQFLSLRQLWEICVHRGRPEPLDLHLGMFLPTLLNQSSPAQLEAFFMPAWNLEIIGTYAQTEMGHGTHIRGLETTATYDPSTQEFVLNSPTISSIKWWPVGKTSNHAIVLAQLYTQGKCHGLHAFITPIRCMKTHMPLPGVVVGDIGPKFGFDEVDNGYLKLENVRIPRENMLMKYAKVEPDGTYVRPPSDKLTYGTMVFIRSMIVGESARALSKSCTIAIRYSALHALSAGLKAFTTWVANAGIEVCRMSCGGHGYSRCSSLPDIYVTFTPACTYKGENTVMMLQTARYLMKSYKQARAGQQLTGTVSYLNEPQSRIQPHSVSSRPTVVNINDLASLVEAYKFRAAKLVEMAAKNLQAELQHSRSNEDAWNNSSIDLAHCHYVVVELFSAKLSEIGDTAVHSVLCSLALLYALHGVTQNSGDFLQAGLLSVSQLAQISQRLKGLLSELRPNAVALVDAFDYRDEMLNSALGRYDGNVYEHMFEWAKKSPLNHTQVHESHHKYLKPLRSKL</sequence>
<evidence type="ECO:0000256" key="11">
    <source>
        <dbReference type="ARBA" id="ARBA00036151"/>
    </source>
</evidence>
<comment type="catalytic activity">
    <reaction evidence="11">
        <text>decanoyl-CoA + O2 = (2E)-decenoyl-CoA + H2O2</text>
        <dbReference type="Rhea" id="RHEA:40179"/>
        <dbReference type="ChEBI" id="CHEBI:15379"/>
        <dbReference type="ChEBI" id="CHEBI:16240"/>
        <dbReference type="ChEBI" id="CHEBI:61406"/>
        <dbReference type="ChEBI" id="CHEBI:61430"/>
    </reaction>
    <physiologicalReaction direction="left-to-right" evidence="11">
        <dbReference type="Rhea" id="RHEA:40180"/>
    </physiologicalReaction>
</comment>
<keyword evidence="9" id="KW-0443">Lipid metabolism</keyword>
<dbReference type="PIRSF" id="PIRSF000168">
    <property type="entry name" value="Acyl-CoA_oxidase"/>
    <property type="match status" value="1"/>
</dbReference>
<keyword evidence="8" id="KW-0560">Oxidoreductase</keyword>
<evidence type="ECO:0000256" key="2">
    <source>
        <dbReference type="ARBA" id="ARBA00004275"/>
    </source>
</evidence>
<comment type="catalytic activity">
    <reaction evidence="15">
        <text>glutaryl-CoA + O2 = (2E)-glutaconyl-CoA + H2O2</text>
        <dbReference type="Rhea" id="RHEA:40315"/>
        <dbReference type="ChEBI" id="CHEBI:15379"/>
        <dbReference type="ChEBI" id="CHEBI:16240"/>
        <dbReference type="ChEBI" id="CHEBI:57353"/>
        <dbReference type="ChEBI" id="CHEBI:57378"/>
    </reaction>
    <physiologicalReaction direction="left-to-right" evidence="15">
        <dbReference type="Rhea" id="RHEA:40316"/>
    </physiologicalReaction>
</comment>
<comment type="catalytic activity">
    <reaction evidence="17">
        <text>octanoyl-CoA + O2 = (2E)-octenoyl-CoA + H2O2</text>
        <dbReference type="Rhea" id="RHEA:40175"/>
        <dbReference type="ChEBI" id="CHEBI:15379"/>
        <dbReference type="ChEBI" id="CHEBI:16240"/>
        <dbReference type="ChEBI" id="CHEBI:57386"/>
        <dbReference type="ChEBI" id="CHEBI:62242"/>
    </reaction>
    <physiologicalReaction direction="left-to-right" evidence="17">
        <dbReference type="Rhea" id="RHEA:40176"/>
    </physiologicalReaction>
</comment>
<dbReference type="SUPFAM" id="SSF56645">
    <property type="entry name" value="Acyl-CoA dehydrogenase NM domain-like"/>
    <property type="match status" value="2"/>
</dbReference>
<accession>A0ABQ8MKT5</accession>
<proteinExistence type="inferred from homology"/>
<evidence type="ECO:0000259" key="21">
    <source>
        <dbReference type="Pfam" id="PF01756"/>
    </source>
</evidence>
<reference evidence="24 25" key="1">
    <citation type="submission" date="2022-01" db="EMBL/GenBank/DDBJ databases">
        <title>A high-quality chromosome-level genome assembly of rohu carp, Labeo rohita.</title>
        <authorList>
            <person name="Arick M.A. II"/>
            <person name="Hsu C.-Y."/>
            <person name="Magbanua Z."/>
            <person name="Pechanova O."/>
            <person name="Grover C."/>
            <person name="Miller E."/>
            <person name="Thrash A."/>
            <person name="Ezzel L."/>
            <person name="Alam S."/>
            <person name="Benzie J."/>
            <person name="Hamilton M."/>
            <person name="Karsi A."/>
            <person name="Lawrence M.L."/>
            <person name="Peterson D.G."/>
        </authorList>
    </citation>
    <scope>NUCLEOTIDE SEQUENCE [LARGE SCALE GENOMIC DNA]</scope>
    <source>
        <strain evidence="25">BAU-BD-2019</strain>
        <tissue evidence="24">Blood</tissue>
    </source>
</reference>
<keyword evidence="5 20" id="KW-0285">Flavoprotein</keyword>
<feature type="domain" description="Acyl-CoA oxidase C-alpha1" evidence="23">
    <location>
        <begin position="368"/>
        <end position="435"/>
    </location>
</feature>
<name>A0ABQ8MKT5_LABRO</name>
<dbReference type="EMBL" id="JACTAM010000006">
    <property type="protein sequence ID" value="KAI2663455.1"/>
    <property type="molecule type" value="Genomic_DNA"/>
</dbReference>
<dbReference type="Gene3D" id="1.20.140.10">
    <property type="entry name" value="Butyryl-CoA Dehydrogenase, subunit A, domain 3"/>
    <property type="match status" value="2"/>
</dbReference>
<comment type="catalytic activity">
    <reaction evidence="12">
        <text>(6Z,9Z,12Z,15Z,18Z,21Z)-tetracosahexaenoyl-CoA + O2 = (2E,6Z,9Z,12Z,15Z,18Z,21Z)-tetracosaheptaenoyl-CoA + H2O2</text>
        <dbReference type="Rhea" id="RHEA:39119"/>
        <dbReference type="ChEBI" id="CHEBI:15379"/>
        <dbReference type="ChEBI" id="CHEBI:16240"/>
        <dbReference type="ChEBI" id="CHEBI:74086"/>
        <dbReference type="ChEBI" id="CHEBI:76360"/>
    </reaction>
    <physiologicalReaction direction="left-to-right" evidence="12">
        <dbReference type="Rhea" id="RHEA:39120"/>
    </physiologicalReaction>
</comment>
<dbReference type="SUPFAM" id="SSF47203">
    <property type="entry name" value="Acyl-CoA dehydrogenase C-terminal domain-like"/>
    <property type="match status" value="2"/>
</dbReference>
<comment type="caution">
    <text evidence="24">The sequence shown here is derived from an EMBL/GenBank/DDBJ whole genome shotgun (WGS) entry which is preliminary data.</text>
</comment>
<comment type="cofactor">
    <cofactor evidence="1">
        <name>FAD</name>
        <dbReference type="ChEBI" id="CHEBI:57692"/>
    </cofactor>
</comment>
<evidence type="ECO:0000313" key="25">
    <source>
        <dbReference type="Proteomes" id="UP000830375"/>
    </source>
</evidence>
<evidence type="ECO:0000256" key="9">
    <source>
        <dbReference type="ARBA" id="ARBA00023098"/>
    </source>
</evidence>
<dbReference type="InterPro" id="IPR002655">
    <property type="entry name" value="Acyl-CoA_oxidase_C"/>
</dbReference>
<dbReference type="Gene3D" id="2.40.110.10">
    <property type="entry name" value="Butyryl-CoA Dehydrogenase, subunit A, domain 2"/>
    <property type="match status" value="1"/>
</dbReference>
<dbReference type="PANTHER" id="PTHR10909:SF250">
    <property type="entry name" value="PEROXISOMAL ACYL-COENZYME A OXIDASE 1"/>
    <property type="match status" value="1"/>
</dbReference>